<sequence length="79" mass="8442">MEQPDGEVIEQVAIESARIAASDAILNEMTKGTPAGYSYASVEIQSGSQFATYVTPTTYSCLHPHPHPHLTNAIPTLAD</sequence>
<reference evidence="1" key="2">
    <citation type="submission" date="2020-11" db="EMBL/GenBank/DDBJ databases">
        <authorList>
            <person name="McCartney M.A."/>
            <person name="Auch B."/>
            <person name="Kono T."/>
            <person name="Mallez S."/>
            <person name="Becker A."/>
            <person name="Gohl D.M."/>
            <person name="Silverstein K.A.T."/>
            <person name="Koren S."/>
            <person name="Bechman K.B."/>
            <person name="Herman A."/>
            <person name="Abrahante J.E."/>
            <person name="Garbe J."/>
        </authorList>
    </citation>
    <scope>NUCLEOTIDE SEQUENCE</scope>
    <source>
        <strain evidence="1">Duluth1</strain>
        <tissue evidence="1">Whole animal</tissue>
    </source>
</reference>
<name>A0A9D4HIT8_DREPO</name>
<comment type="caution">
    <text evidence="1">The sequence shown here is derived from an EMBL/GenBank/DDBJ whole genome shotgun (WGS) entry which is preliminary data.</text>
</comment>
<reference evidence="1" key="1">
    <citation type="journal article" date="2019" name="bioRxiv">
        <title>The Genome of the Zebra Mussel, Dreissena polymorpha: A Resource for Invasive Species Research.</title>
        <authorList>
            <person name="McCartney M.A."/>
            <person name="Auch B."/>
            <person name="Kono T."/>
            <person name="Mallez S."/>
            <person name="Zhang Y."/>
            <person name="Obille A."/>
            <person name="Becker A."/>
            <person name="Abrahante J.E."/>
            <person name="Garbe J."/>
            <person name="Badalamenti J.P."/>
            <person name="Herman A."/>
            <person name="Mangelson H."/>
            <person name="Liachko I."/>
            <person name="Sullivan S."/>
            <person name="Sone E.D."/>
            <person name="Koren S."/>
            <person name="Silverstein K.A.T."/>
            <person name="Beckman K.B."/>
            <person name="Gohl D.M."/>
        </authorList>
    </citation>
    <scope>NUCLEOTIDE SEQUENCE</scope>
    <source>
        <strain evidence="1">Duluth1</strain>
        <tissue evidence="1">Whole animal</tissue>
    </source>
</reference>
<accession>A0A9D4HIT8</accession>
<dbReference type="EMBL" id="JAIWYP010000013">
    <property type="protein sequence ID" value="KAH3719059.1"/>
    <property type="molecule type" value="Genomic_DNA"/>
</dbReference>
<keyword evidence="2" id="KW-1185">Reference proteome</keyword>
<dbReference type="AlphaFoldDB" id="A0A9D4HIT8"/>
<evidence type="ECO:0000313" key="2">
    <source>
        <dbReference type="Proteomes" id="UP000828390"/>
    </source>
</evidence>
<protein>
    <submittedName>
        <fullName evidence="1">Uncharacterized protein</fullName>
    </submittedName>
</protein>
<proteinExistence type="predicted"/>
<gene>
    <name evidence="1" type="ORF">DPMN_061887</name>
</gene>
<evidence type="ECO:0000313" key="1">
    <source>
        <dbReference type="EMBL" id="KAH3719059.1"/>
    </source>
</evidence>
<dbReference type="Proteomes" id="UP000828390">
    <property type="component" value="Unassembled WGS sequence"/>
</dbReference>
<organism evidence="1 2">
    <name type="scientific">Dreissena polymorpha</name>
    <name type="common">Zebra mussel</name>
    <name type="synonym">Mytilus polymorpha</name>
    <dbReference type="NCBI Taxonomy" id="45954"/>
    <lineage>
        <taxon>Eukaryota</taxon>
        <taxon>Metazoa</taxon>
        <taxon>Spiralia</taxon>
        <taxon>Lophotrochozoa</taxon>
        <taxon>Mollusca</taxon>
        <taxon>Bivalvia</taxon>
        <taxon>Autobranchia</taxon>
        <taxon>Heteroconchia</taxon>
        <taxon>Euheterodonta</taxon>
        <taxon>Imparidentia</taxon>
        <taxon>Neoheterodontei</taxon>
        <taxon>Myida</taxon>
        <taxon>Dreissenoidea</taxon>
        <taxon>Dreissenidae</taxon>
        <taxon>Dreissena</taxon>
    </lineage>
</organism>